<evidence type="ECO:0000313" key="2">
    <source>
        <dbReference type="Proteomes" id="UP000324222"/>
    </source>
</evidence>
<keyword evidence="1" id="KW-0560">Oxidoreductase</keyword>
<gene>
    <name evidence="1" type="primary">LUCB_11</name>
    <name evidence="1" type="ORF">E2C01_027975</name>
</gene>
<keyword evidence="2" id="KW-1185">Reference proteome</keyword>
<reference evidence="1 2" key="1">
    <citation type="submission" date="2019-05" db="EMBL/GenBank/DDBJ databases">
        <title>Another draft genome of Portunus trituberculatus and its Hox gene families provides insights of decapod evolution.</title>
        <authorList>
            <person name="Jeong J.-H."/>
            <person name="Song I."/>
            <person name="Kim S."/>
            <person name="Choi T."/>
            <person name="Kim D."/>
            <person name="Ryu S."/>
            <person name="Kim W."/>
        </authorList>
    </citation>
    <scope>NUCLEOTIDE SEQUENCE [LARGE SCALE GENOMIC DNA]</scope>
    <source>
        <tissue evidence="1">Muscle</tissue>
    </source>
</reference>
<organism evidence="1 2">
    <name type="scientific">Portunus trituberculatus</name>
    <name type="common">Swimming crab</name>
    <name type="synonym">Neptunus trituberculatus</name>
    <dbReference type="NCBI Taxonomy" id="210409"/>
    <lineage>
        <taxon>Eukaryota</taxon>
        <taxon>Metazoa</taxon>
        <taxon>Ecdysozoa</taxon>
        <taxon>Arthropoda</taxon>
        <taxon>Crustacea</taxon>
        <taxon>Multicrustacea</taxon>
        <taxon>Malacostraca</taxon>
        <taxon>Eumalacostraca</taxon>
        <taxon>Eucarida</taxon>
        <taxon>Decapoda</taxon>
        <taxon>Pleocyemata</taxon>
        <taxon>Brachyura</taxon>
        <taxon>Eubrachyura</taxon>
        <taxon>Portunoidea</taxon>
        <taxon>Portunidae</taxon>
        <taxon>Portuninae</taxon>
        <taxon>Portunus</taxon>
    </lineage>
</organism>
<protein>
    <submittedName>
        <fullName evidence="1">Oplophorus-luciferin 2-monooxygenase non-catalytic subunit</fullName>
    </submittedName>
</protein>
<dbReference type="AlphaFoldDB" id="A0A5B7EK43"/>
<dbReference type="Proteomes" id="UP000324222">
    <property type="component" value="Unassembled WGS sequence"/>
</dbReference>
<keyword evidence="1" id="KW-0503">Monooxygenase</keyword>
<proteinExistence type="predicted"/>
<dbReference type="GO" id="GO:0004497">
    <property type="term" value="F:monooxygenase activity"/>
    <property type="evidence" value="ECO:0007669"/>
    <property type="project" value="UniProtKB-KW"/>
</dbReference>
<dbReference type="OrthoDB" id="6345835at2759"/>
<accession>A0A5B7EK43</accession>
<comment type="caution">
    <text evidence="1">The sequence shown here is derived from an EMBL/GenBank/DDBJ whole genome shotgun (WGS) entry which is preliminary data.</text>
</comment>
<sequence length="391" mass="43114">MSVVCYLTSDQDCTNNDSEKRPHSSLQPLPVGWSSCFWYLTFTPASSAFCSRVLLKSSFPTEPMKDGIVGLQLILLEVLAVCVHSNVKQGITHPKQAALTEKIVAGGCVYALPPQHTHHHPNFLETSQNTTSYIKGKETQVLTYQEKSDVKGKEATVVHDDKLASQDKSHNTPDNHIRSHYVPRNTEARILDMNRRYPSRGKLKTLPDLTRLSKEGTPQTNNTKTKECSFACPQAESITPCTCDPCARAINCSVVASFQQLFTIFHTAAFPNPRFESFLLVSPLLKNFKGSSRSDTFLANTFGDVSFTSIWVESMTSLTVVETGAFKGSEGTLTNLVFRWNYGLTHFPFDEGGVQKHLSITVEMCDSRKGILGSLADLSALTDGEVSNSSC</sequence>
<dbReference type="EMBL" id="VSRR010003085">
    <property type="protein sequence ID" value="MPC34582.1"/>
    <property type="molecule type" value="Genomic_DNA"/>
</dbReference>
<name>A0A5B7EK43_PORTR</name>
<evidence type="ECO:0000313" key="1">
    <source>
        <dbReference type="EMBL" id="MPC34582.1"/>
    </source>
</evidence>